<evidence type="ECO:0000256" key="4">
    <source>
        <dbReference type="ARBA" id="ARBA00023163"/>
    </source>
</evidence>
<dbReference type="RefSeq" id="WP_027639944.1">
    <property type="nucleotide sequence ID" value="NZ_BAAACD010000011.1"/>
</dbReference>
<dbReference type="EMBL" id="FOOE01000012">
    <property type="protein sequence ID" value="SFF84438.1"/>
    <property type="molecule type" value="Genomic_DNA"/>
</dbReference>
<dbReference type="Pfam" id="PF00126">
    <property type="entry name" value="HTH_1"/>
    <property type="match status" value="1"/>
</dbReference>
<dbReference type="Proteomes" id="UP000182135">
    <property type="component" value="Unassembled WGS sequence"/>
</dbReference>
<keyword evidence="4" id="KW-0804">Transcription</keyword>
<evidence type="ECO:0000313" key="5">
    <source>
        <dbReference type="EMBL" id="SFF84438.1"/>
    </source>
</evidence>
<dbReference type="PRINTS" id="PR00039">
    <property type="entry name" value="HTHLYSR"/>
</dbReference>
<name>A0A1I2M0R7_9CLOT</name>
<protein>
    <submittedName>
        <fullName evidence="5">DNA-binding transcriptional regulator, LysR family</fullName>
    </submittedName>
</protein>
<reference evidence="5 6" key="1">
    <citation type="submission" date="2016-10" db="EMBL/GenBank/DDBJ databases">
        <authorList>
            <person name="de Groot N.N."/>
        </authorList>
    </citation>
    <scope>NUCLEOTIDE SEQUENCE [LARGE SCALE GENOMIC DNA]</scope>
    <source>
        <strain evidence="5 6">NLAE-zl-G419</strain>
    </source>
</reference>
<dbReference type="Pfam" id="PF03466">
    <property type="entry name" value="LysR_substrate"/>
    <property type="match status" value="1"/>
</dbReference>
<dbReference type="OrthoDB" id="9785745at2"/>
<dbReference type="PROSITE" id="PS50931">
    <property type="entry name" value="HTH_LYSR"/>
    <property type="match status" value="1"/>
</dbReference>
<evidence type="ECO:0000256" key="3">
    <source>
        <dbReference type="ARBA" id="ARBA00023125"/>
    </source>
</evidence>
<dbReference type="Gene3D" id="3.40.190.290">
    <property type="match status" value="1"/>
</dbReference>
<dbReference type="AlphaFoldDB" id="A0A1I2M0R7"/>
<dbReference type="InterPro" id="IPR000847">
    <property type="entry name" value="LysR_HTH_N"/>
</dbReference>
<dbReference type="SUPFAM" id="SSF46785">
    <property type="entry name" value="Winged helix' DNA-binding domain"/>
    <property type="match status" value="1"/>
</dbReference>
<dbReference type="FunFam" id="1.10.10.10:FF:000001">
    <property type="entry name" value="LysR family transcriptional regulator"/>
    <property type="match status" value="1"/>
</dbReference>
<keyword evidence="6" id="KW-1185">Reference proteome</keyword>
<dbReference type="CDD" id="cd08420">
    <property type="entry name" value="PBP2_CysL_like"/>
    <property type="match status" value="1"/>
</dbReference>
<keyword evidence="3 5" id="KW-0238">DNA-binding</keyword>
<dbReference type="GO" id="GO:0003700">
    <property type="term" value="F:DNA-binding transcription factor activity"/>
    <property type="evidence" value="ECO:0007669"/>
    <property type="project" value="InterPro"/>
</dbReference>
<comment type="similarity">
    <text evidence="1">Belongs to the LysR transcriptional regulatory family.</text>
</comment>
<sequence length="294" mass="33495">MTLRHLKIFITVCETGSVTLAGEKLFIAQPSISLAISELENYYGVKLFDRISKRLHITEIGKQFLQYATHIIALFDKMENTMRNWDAIGTLRIGTSITIGNYLLPNFVDEFKITHPKIKINALIDNSETIENAVLKNEIDIGFIEGFAHNPFIESRHFMDDNLVLICSPDHPFAKRKTININDLKNVDFIMREKGSAGREIFDDILDLHGVKASILWQSSSTQAIVRAVSHNIGISVLPYLLIKDSLKRNEIYAVNIEGVSLTRKFSIIYHKNKYLTQSANDFINLAYKNNSQY</sequence>
<dbReference type="InterPro" id="IPR036390">
    <property type="entry name" value="WH_DNA-bd_sf"/>
</dbReference>
<evidence type="ECO:0000256" key="1">
    <source>
        <dbReference type="ARBA" id="ARBA00009437"/>
    </source>
</evidence>
<dbReference type="SUPFAM" id="SSF53850">
    <property type="entry name" value="Periplasmic binding protein-like II"/>
    <property type="match status" value="1"/>
</dbReference>
<dbReference type="PANTHER" id="PTHR30126:SF40">
    <property type="entry name" value="HTH-TYPE TRANSCRIPTIONAL REGULATOR GLTR"/>
    <property type="match status" value="1"/>
</dbReference>
<gene>
    <name evidence="5" type="ORF">SAMN04487885_11263</name>
</gene>
<dbReference type="PANTHER" id="PTHR30126">
    <property type="entry name" value="HTH-TYPE TRANSCRIPTIONAL REGULATOR"/>
    <property type="match status" value="1"/>
</dbReference>
<organism evidence="5 6">
    <name type="scientific">Clostridium cadaveris</name>
    <dbReference type="NCBI Taxonomy" id="1529"/>
    <lineage>
        <taxon>Bacteria</taxon>
        <taxon>Bacillati</taxon>
        <taxon>Bacillota</taxon>
        <taxon>Clostridia</taxon>
        <taxon>Eubacteriales</taxon>
        <taxon>Clostridiaceae</taxon>
        <taxon>Clostridium</taxon>
    </lineage>
</organism>
<accession>A0A1I2M0R7</accession>
<evidence type="ECO:0000313" key="6">
    <source>
        <dbReference type="Proteomes" id="UP000182135"/>
    </source>
</evidence>
<evidence type="ECO:0000256" key="2">
    <source>
        <dbReference type="ARBA" id="ARBA00023015"/>
    </source>
</evidence>
<dbReference type="STRING" id="1529.SAMN04487885_11263"/>
<dbReference type="eggNOG" id="COG0583">
    <property type="taxonomic scope" value="Bacteria"/>
</dbReference>
<keyword evidence="2" id="KW-0805">Transcription regulation</keyword>
<dbReference type="Gene3D" id="1.10.10.10">
    <property type="entry name" value="Winged helix-like DNA-binding domain superfamily/Winged helix DNA-binding domain"/>
    <property type="match status" value="1"/>
</dbReference>
<dbReference type="GO" id="GO:0000976">
    <property type="term" value="F:transcription cis-regulatory region binding"/>
    <property type="evidence" value="ECO:0007669"/>
    <property type="project" value="TreeGrafter"/>
</dbReference>
<proteinExistence type="inferred from homology"/>
<dbReference type="InterPro" id="IPR005119">
    <property type="entry name" value="LysR_subst-bd"/>
</dbReference>
<dbReference type="InterPro" id="IPR036388">
    <property type="entry name" value="WH-like_DNA-bd_sf"/>
</dbReference>